<dbReference type="Proteomes" id="UP000262699">
    <property type="component" value="Unassembled WGS sequence"/>
</dbReference>
<feature type="transmembrane region" description="Helical" evidence="5">
    <location>
        <begin position="410"/>
        <end position="431"/>
    </location>
</feature>
<evidence type="ECO:0000256" key="1">
    <source>
        <dbReference type="ARBA" id="ARBA00004141"/>
    </source>
</evidence>
<keyword evidence="2 5" id="KW-0812">Transmembrane</keyword>
<dbReference type="Gene3D" id="1.20.1740.10">
    <property type="entry name" value="Amino acid/polyamine transporter I"/>
    <property type="match status" value="1"/>
</dbReference>
<feature type="transmembrane region" description="Helical" evidence="5">
    <location>
        <begin position="385"/>
        <end position="404"/>
    </location>
</feature>
<feature type="transmembrane region" description="Helical" evidence="5">
    <location>
        <begin position="124"/>
        <end position="145"/>
    </location>
</feature>
<evidence type="ECO:0000313" key="7">
    <source>
        <dbReference type="Proteomes" id="UP000262699"/>
    </source>
</evidence>
<keyword evidence="3 5" id="KW-1133">Transmembrane helix</keyword>
<dbReference type="AlphaFoldDB" id="A0A3D0WEH8"/>
<keyword evidence="4 5" id="KW-0472">Membrane</keyword>
<dbReference type="PANTHER" id="PTHR11785:SF512">
    <property type="entry name" value="SOBREMESA, ISOFORM B"/>
    <property type="match status" value="1"/>
</dbReference>
<evidence type="ECO:0000256" key="4">
    <source>
        <dbReference type="ARBA" id="ARBA00023136"/>
    </source>
</evidence>
<dbReference type="GO" id="GO:0015179">
    <property type="term" value="F:L-amino acid transmembrane transporter activity"/>
    <property type="evidence" value="ECO:0007669"/>
    <property type="project" value="TreeGrafter"/>
</dbReference>
<dbReference type="EMBL" id="DOYJ01000350">
    <property type="protein sequence ID" value="HCB76949.1"/>
    <property type="molecule type" value="Genomic_DNA"/>
</dbReference>
<feature type="transmembrane region" description="Helical" evidence="5">
    <location>
        <begin position="12"/>
        <end position="31"/>
    </location>
</feature>
<evidence type="ECO:0000256" key="5">
    <source>
        <dbReference type="SAM" id="Phobius"/>
    </source>
</evidence>
<organism evidence="6 7">
    <name type="scientific">Sphingomonas bacterium</name>
    <dbReference type="NCBI Taxonomy" id="1895847"/>
    <lineage>
        <taxon>Bacteria</taxon>
        <taxon>Pseudomonadati</taxon>
        <taxon>Pseudomonadota</taxon>
        <taxon>Alphaproteobacteria</taxon>
        <taxon>Sphingomonadales</taxon>
        <taxon>Sphingomonadaceae</taxon>
        <taxon>Sphingomonas</taxon>
    </lineage>
</organism>
<dbReference type="PIRSF" id="PIRSF006060">
    <property type="entry name" value="AA_transporter"/>
    <property type="match status" value="1"/>
</dbReference>
<dbReference type="GO" id="GO:0016020">
    <property type="term" value="C:membrane"/>
    <property type="evidence" value="ECO:0007669"/>
    <property type="project" value="UniProtKB-SubCell"/>
</dbReference>
<dbReference type="Pfam" id="PF13520">
    <property type="entry name" value="AA_permease_2"/>
    <property type="match status" value="1"/>
</dbReference>
<evidence type="ECO:0000256" key="2">
    <source>
        <dbReference type="ARBA" id="ARBA00022692"/>
    </source>
</evidence>
<protein>
    <submittedName>
        <fullName evidence="6">Amino acid permease</fullName>
    </submittedName>
</protein>
<comment type="caution">
    <text evidence="6">The sequence shown here is derived from an EMBL/GenBank/DDBJ whole genome shotgun (WGS) entry which is preliminary data.</text>
</comment>
<dbReference type="InterPro" id="IPR050598">
    <property type="entry name" value="AminoAcid_Transporter"/>
</dbReference>
<feature type="transmembrane region" description="Helical" evidence="5">
    <location>
        <begin position="355"/>
        <end position="373"/>
    </location>
</feature>
<feature type="transmembrane region" description="Helical" evidence="5">
    <location>
        <begin position="90"/>
        <end position="112"/>
    </location>
</feature>
<gene>
    <name evidence="6" type="ORF">DEP91_12400</name>
</gene>
<dbReference type="PANTHER" id="PTHR11785">
    <property type="entry name" value="AMINO ACID TRANSPORTER"/>
    <property type="match status" value="1"/>
</dbReference>
<evidence type="ECO:0000256" key="3">
    <source>
        <dbReference type="ARBA" id="ARBA00022989"/>
    </source>
</evidence>
<dbReference type="InterPro" id="IPR002293">
    <property type="entry name" value="AA/rel_permease1"/>
</dbReference>
<feature type="transmembrane region" description="Helical" evidence="5">
    <location>
        <begin position="46"/>
        <end position="69"/>
    </location>
</feature>
<evidence type="ECO:0000313" key="6">
    <source>
        <dbReference type="EMBL" id="HCB76949.1"/>
    </source>
</evidence>
<name>A0A3D0WEH8_9SPHN</name>
<feature type="transmembrane region" description="Helical" evidence="5">
    <location>
        <begin position="223"/>
        <end position="247"/>
    </location>
</feature>
<sequence length="441" mass="45542">MSWTLGRPRPTLGLGDLLALVVGIVIGAGIFRTPALVAGMAGSEGIVIAVWVAGGLLSIVGALCYAELASTYPDVGGDYHFLGLAFGRRLAFLYGWARLAVIQTGSLALLAYVCGDYLQALLPLGALGASLWAGLAVILITAINWLGVREGAAVQRWLTLAEVGGLVLLIVAGFVADRVPAAPTVPREGSVGLMLVYVLLTYGGWSEAAYLSAEVRGSKRRIAWVLVAGLGIVTALYVLANLAFLHALGLGGVARSQAVAAEVARAAFGQTGAALIAGAVAIAALTSANATAITGARTTCAIGREYPGLRWLGRWDERRDTPGNALLAQAAIALALVAAGGVARDGFALVVDYTAPVFWLFLLLTGLSLFVLRRRDPGIERPFRVPLYPATPALFCATTAYLLWSSLAYTGWGALAGCAVLGSGAALLLFLKPADAALNAS</sequence>
<reference evidence="6 7" key="1">
    <citation type="journal article" date="2018" name="Nat. Biotechnol.">
        <title>A standardized bacterial taxonomy based on genome phylogeny substantially revises the tree of life.</title>
        <authorList>
            <person name="Parks D.H."/>
            <person name="Chuvochina M."/>
            <person name="Waite D.W."/>
            <person name="Rinke C."/>
            <person name="Skarshewski A."/>
            <person name="Chaumeil P.A."/>
            <person name="Hugenholtz P."/>
        </authorList>
    </citation>
    <scope>NUCLEOTIDE SEQUENCE [LARGE SCALE GENOMIC DNA]</scope>
    <source>
        <strain evidence="6">UBA9015</strain>
    </source>
</reference>
<comment type="subcellular location">
    <subcellularLocation>
        <location evidence="1">Membrane</location>
        <topology evidence="1">Multi-pass membrane protein</topology>
    </subcellularLocation>
</comment>
<accession>A0A3D0WEH8</accession>
<feature type="transmembrane region" description="Helical" evidence="5">
    <location>
        <begin position="191"/>
        <end position="211"/>
    </location>
</feature>
<feature type="transmembrane region" description="Helical" evidence="5">
    <location>
        <begin position="157"/>
        <end position="176"/>
    </location>
</feature>
<feature type="transmembrane region" description="Helical" evidence="5">
    <location>
        <begin position="324"/>
        <end position="343"/>
    </location>
</feature>
<proteinExistence type="predicted"/>
<feature type="transmembrane region" description="Helical" evidence="5">
    <location>
        <begin position="267"/>
        <end position="288"/>
    </location>
</feature>